<feature type="transmembrane region" description="Helical" evidence="2">
    <location>
        <begin position="281"/>
        <end position="308"/>
    </location>
</feature>
<feature type="transmembrane region" description="Helical" evidence="2">
    <location>
        <begin position="448"/>
        <end position="465"/>
    </location>
</feature>
<feature type="transmembrane region" description="Helical" evidence="2">
    <location>
        <begin position="247"/>
        <end position="269"/>
    </location>
</feature>
<feature type="transmembrane region" description="Helical" evidence="2">
    <location>
        <begin position="416"/>
        <end position="436"/>
    </location>
</feature>
<dbReference type="Proteomes" id="UP000020218">
    <property type="component" value="Unassembled WGS sequence"/>
</dbReference>
<feature type="transmembrane region" description="Helical" evidence="2">
    <location>
        <begin position="66"/>
        <end position="84"/>
    </location>
</feature>
<feature type="transmembrane region" description="Helical" evidence="2">
    <location>
        <begin position="201"/>
        <end position="227"/>
    </location>
</feature>
<feature type="transmembrane region" description="Helical" evidence="2">
    <location>
        <begin position="96"/>
        <end position="119"/>
    </location>
</feature>
<keyword evidence="2" id="KW-1133">Transmembrane helix</keyword>
<reference evidence="3" key="1">
    <citation type="submission" date="2014-02" db="EMBL/GenBank/DDBJ databases">
        <title>Expanding our view of genomic diversity in Candidatus Accumulibacter clades.</title>
        <authorList>
            <person name="Skennerton C.T."/>
            <person name="Barr J.J."/>
            <person name="Slater F.R."/>
            <person name="Bond P.L."/>
            <person name="Tyson G.W."/>
        </authorList>
    </citation>
    <scope>NUCLEOTIDE SEQUENCE [LARGE SCALE GENOMIC DNA]</scope>
</reference>
<feature type="transmembrane region" description="Helical" evidence="2">
    <location>
        <begin position="320"/>
        <end position="338"/>
    </location>
</feature>
<evidence type="ECO:0000256" key="2">
    <source>
        <dbReference type="SAM" id="Phobius"/>
    </source>
</evidence>
<dbReference type="STRING" id="1454001.AW08_02088"/>
<gene>
    <name evidence="3" type="ORF">AW08_02088</name>
</gene>
<feature type="transmembrane region" description="Helical" evidence="2">
    <location>
        <begin position="177"/>
        <end position="194"/>
    </location>
</feature>
<dbReference type="AlphaFoldDB" id="A0A011MBY6"/>
<evidence type="ECO:0000313" key="3">
    <source>
        <dbReference type="EMBL" id="EXI67253.1"/>
    </source>
</evidence>
<keyword evidence="2" id="KW-0472">Membrane</keyword>
<evidence type="ECO:0000313" key="4">
    <source>
        <dbReference type="Proteomes" id="UP000020218"/>
    </source>
</evidence>
<feature type="transmembrane region" description="Helical" evidence="2">
    <location>
        <begin position="391"/>
        <end position="409"/>
    </location>
</feature>
<organism evidence="3 4">
    <name type="scientific">Candidatus Accumulibacter adjunctus</name>
    <dbReference type="NCBI Taxonomy" id="1454001"/>
    <lineage>
        <taxon>Bacteria</taxon>
        <taxon>Pseudomonadati</taxon>
        <taxon>Pseudomonadota</taxon>
        <taxon>Betaproteobacteria</taxon>
        <taxon>Candidatus Accumulibacter</taxon>
    </lineage>
</organism>
<name>A0A011MBY6_9PROT</name>
<protein>
    <submittedName>
        <fullName evidence="3">Uncharacterized protein</fullName>
    </submittedName>
</protein>
<feature type="transmembrane region" description="Helical" evidence="2">
    <location>
        <begin position="366"/>
        <end position="385"/>
    </location>
</feature>
<accession>A0A011MBY6</accession>
<dbReference type="PATRIC" id="fig|1454001.3.peg.2133"/>
<comment type="caution">
    <text evidence="3">The sequence shown here is derived from an EMBL/GenBank/DDBJ whole genome shotgun (WGS) entry which is preliminary data.</text>
</comment>
<feature type="region of interest" description="Disordered" evidence="1">
    <location>
        <begin position="508"/>
        <end position="532"/>
    </location>
</feature>
<keyword evidence="4" id="KW-1185">Reference proteome</keyword>
<sequence>MTPPRQAPDPGSRQASAASEKRLPSWLLAHDARHSAKSIDSVAVAALFYLALPNLIFLAGWLRWPFAVFFSLLLLWSARSAVDWRQVRWRCPYRAAPALLIVATAFAWCALGGAGHFLAAPIDWMVRDAVLGDLVFGDWPVSYAEKDGIHHILRSAIGYFLPAAVVAKTLGIASADLALYLWTVLGTAIFLLSLPLPRRPVAGLALALLLVLSFSGMDLLGVLAYQGDWPEVPVRLEWWTRFSYSSLAAHLYWAPNHALPIWLASALFYRHWQHPAFPGFALLLLALLPIWTPFGLPALLPFILLALLQFLSRPRQPPPTVPLVVTILMVGLMARFLGMDIGGIGTAPPLAGATGTASETATRDHLLAYLAFVALEFGALALALWSRLQHSRGILLCATLTLLLLPLLSFGPSNDLLLRASLASLVMLLLLTLSVLRAAGWPRGGVDYPWLIVLILLIGAFTPFHEAARATMVPRWPPSYLQNLVEQQGGSFPPHYVARLDRPDMRLLLREPSPTPDRERRHAASPGGQRER</sequence>
<dbReference type="EMBL" id="JFAX01000011">
    <property type="protein sequence ID" value="EXI67253.1"/>
    <property type="molecule type" value="Genomic_DNA"/>
</dbReference>
<proteinExistence type="predicted"/>
<evidence type="ECO:0000256" key="1">
    <source>
        <dbReference type="SAM" id="MobiDB-lite"/>
    </source>
</evidence>
<keyword evidence="2" id="KW-0812">Transmembrane</keyword>